<protein>
    <submittedName>
        <fullName evidence="2">Uncharacterized protein</fullName>
    </submittedName>
</protein>
<accession>A0AAV9ZX21</accession>
<dbReference type="Proteomes" id="UP001362999">
    <property type="component" value="Unassembled WGS sequence"/>
</dbReference>
<name>A0AAV9ZX21_9AGAR</name>
<dbReference type="EMBL" id="JAWWNJ010000102">
    <property type="protein sequence ID" value="KAK6995625.1"/>
    <property type="molecule type" value="Genomic_DNA"/>
</dbReference>
<comment type="caution">
    <text evidence="2">The sequence shown here is derived from an EMBL/GenBank/DDBJ whole genome shotgun (WGS) entry which is preliminary data.</text>
</comment>
<sequence>MQQCLRYRGGGGETNCPKESDSSDLFGFDVRTHVVKYTKREISLRAFDPYINHVILSSGWPGISRTSYQESWGALAHHSPLLPWPAKEADLLKNPKEIPLGLKIKVEDRLESSCVWRQACRVYRQACLHRQTVTGLGGRSRADPAPYSRRSPSPCSSDPEELSDYGDKEMPNDLELDSIVYLEVDTDYDDVYDEDDWEQIATAKFKERLLEMVVKEEEDKRDAGDSDWLPSQERYEAERKVRIRKPGGMKILLS</sequence>
<dbReference type="AlphaFoldDB" id="A0AAV9ZX21"/>
<proteinExistence type="predicted"/>
<feature type="region of interest" description="Disordered" evidence="1">
    <location>
        <begin position="135"/>
        <end position="171"/>
    </location>
</feature>
<evidence type="ECO:0000313" key="2">
    <source>
        <dbReference type="EMBL" id="KAK6995625.1"/>
    </source>
</evidence>
<feature type="compositionally biased region" description="Low complexity" evidence="1">
    <location>
        <begin position="143"/>
        <end position="157"/>
    </location>
</feature>
<evidence type="ECO:0000313" key="3">
    <source>
        <dbReference type="Proteomes" id="UP001362999"/>
    </source>
</evidence>
<reference evidence="2 3" key="1">
    <citation type="journal article" date="2024" name="J Genomics">
        <title>Draft genome sequencing and assembly of Favolaschia claudopus CIRM-BRFM 2984 isolated from oak limbs.</title>
        <authorList>
            <person name="Navarro D."/>
            <person name="Drula E."/>
            <person name="Chaduli D."/>
            <person name="Cazenave R."/>
            <person name="Ahrendt S."/>
            <person name="Wang J."/>
            <person name="Lipzen A."/>
            <person name="Daum C."/>
            <person name="Barry K."/>
            <person name="Grigoriev I.V."/>
            <person name="Favel A."/>
            <person name="Rosso M.N."/>
            <person name="Martin F."/>
        </authorList>
    </citation>
    <scope>NUCLEOTIDE SEQUENCE [LARGE SCALE GENOMIC DNA]</scope>
    <source>
        <strain evidence="2 3">CIRM-BRFM 2984</strain>
    </source>
</reference>
<keyword evidence="3" id="KW-1185">Reference proteome</keyword>
<gene>
    <name evidence="2" type="ORF">R3P38DRAFT_2800808</name>
</gene>
<organism evidence="2 3">
    <name type="scientific">Favolaschia claudopus</name>
    <dbReference type="NCBI Taxonomy" id="2862362"/>
    <lineage>
        <taxon>Eukaryota</taxon>
        <taxon>Fungi</taxon>
        <taxon>Dikarya</taxon>
        <taxon>Basidiomycota</taxon>
        <taxon>Agaricomycotina</taxon>
        <taxon>Agaricomycetes</taxon>
        <taxon>Agaricomycetidae</taxon>
        <taxon>Agaricales</taxon>
        <taxon>Marasmiineae</taxon>
        <taxon>Mycenaceae</taxon>
        <taxon>Favolaschia</taxon>
    </lineage>
</organism>
<evidence type="ECO:0000256" key="1">
    <source>
        <dbReference type="SAM" id="MobiDB-lite"/>
    </source>
</evidence>